<keyword evidence="1" id="KW-0378">Hydrolase</keyword>
<dbReference type="InterPro" id="IPR002808">
    <property type="entry name" value="AdoCbi_amidolase"/>
</dbReference>
<dbReference type="OMA" id="WVLNAQV"/>
<accession>A0A482T5G9</accession>
<name>A0A482T5G9_9EURY</name>
<sequence>MLTPVFDATVRDDVLQLSRPETRWLSTGHAGGESRGPVAYNVSVPEGWDEMDVDGYVERRLDAAGFDEKGPTLLTGVSMRHARRARLGPVEVVATAGVSNPAALPVADSAHSTAHSRTDDPPAGTVNVFVGTTRDLAAGALANLVAVAAEAKTATLLAQTGFPGTTTDAIIAACDPAGETTLYSGSATEVGAATRACVRDALCASLESRYSAADGNELPDSVEDAKYGVVTDERAAVSQILTDENDGEAL</sequence>
<evidence type="ECO:0000313" key="2">
    <source>
        <dbReference type="Proteomes" id="UP000294028"/>
    </source>
</evidence>
<dbReference type="Proteomes" id="UP000294028">
    <property type="component" value="Unassembled WGS sequence"/>
</dbReference>
<protein>
    <submittedName>
        <fullName evidence="1">Adenosylcobinamide amidohydrolase</fullName>
    </submittedName>
</protein>
<dbReference type="AlphaFoldDB" id="A0A482T5G9"/>
<gene>
    <name evidence="1" type="ORF">ELS19_02420</name>
</gene>
<dbReference type="EMBL" id="RZHH01000002">
    <property type="protein sequence ID" value="RYJ12934.1"/>
    <property type="molecule type" value="Genomic_DNA"/>
</dbReference>
<organism evidence="1 2">
    <name type="scientific">Halogeometricum borinquense</name>
    <dbReference type="NCBI Taxonomy" id="60847"/>
    <lineage>
        <taxon>Archaea</taxon>
        <taxon>Methanobacteriati</taxon>
        <taxon>Methanobacteriota</taxon>
        <taxon>Stenosarchaea group</taxon>
        <taxon>Halobacteria</taxon>
        <taxon>Halobacteriales</taxon>
        <taxon>Haloferacaceae</taxon>
        <taxon>Halogeometricum</taxon>
    </lineage>
</organism>
<dbReference type="Pfam" id="PF01955">
    <property type="entry name" value="CbiZ"/>
    <property type="match status" value="1"/>
</dbReference>
<dbReference type="RefSeq" id="WP_006056375.1">
    <property type="nucleotide sequence ID" value="NZ_RZHH01000002.1"/>
</dbReference>
<dbReference type="InterPro" id="IPR052209">
    <property type="entry name" value="CbiZ"/>
</dbReference>
<comment type="caution">
    <text evidence="1">The sequence shown here is derived from an EMBL/GenBank/DDBJ whole genome shotgun (WGS) entry which is preliminary data.</text>
</comment>
<dbReference type="PANTHER" id="PTHR35336">
    <property type="entry name" value="ADENOSYLCOBINAMIDE AMIDOHYDROLASE"/>
    <property type="match status" value="1"/>
</dbReference>
<dbReference type="GeneID" id="9994430"/>
<dbReference type="PANTHER" id="PTHR35336:SF5">
    <property type="entry name" value="ADENOSYLCOBINAMIDE AMIDOHYDROLASE"/>
    <property type="match status" value="1"/>
</dbReference>
<proteinExistence type="predicted"/>
<dbReference type="GO" id="GO:0016787">
    <property type="term" value="F:hydrolase activity"/>
    <property type="evidence" value="ECO:0007669"/>
    <property type="project" value="UniProtKB-KW"/>
</dbReference>
<evidence type="ECO:0000313" key="1">
    <source>
        <dbReference type="EMBL" id="RYJ12934.1"/>
    </source>
</evidence>
<reference evidence="1 2" key="1">
    <citation type="submission" date="2018-12" db="EMBL/GenBank/DDBJ databases">
        <title>Genome analysis provides insights into bioremediation potentialities of Halogeometricum borinquense strain N11.</title>
        <authorList>
            <person name="Najjari A."/>
            <person name="Youssef N."/>
            <person name="Fhoula I."/>
            <person name="Ben Dhia O."/>
            <person name="Mahjoubi M."/>
            <person name="Ouzari H.I."/>
            <person name="Cherif A."/>
        </authorList>
    </citation>
    <scope>NUCLEOTIDE SEQUENCE [LARGE SCALE GENOMIC DNA]</scope>
    <source>
        <strain evidence="1 2">N11</strain>
    </source>
</reference>